<dbReference type="Gene3D" id="2.60.120.40">
    <property type="match status" value="1"/>
</dbReference>
<proteinExistence type="predicted"/>
<organism evidence="1 2">
    <name type="scientific">Intoshia linei</name>
    <dbReference type="NCBI Taxonomy" id="1819745"/>
    <lineage>
        <taxon>Eukaryota</taxon>
        <taxon>Metazoa</taxon>
        <taxon>Spiralia</taxon>
        <taxon>Lophotrochozoa</taxon>
        <taxon>Mesozoa</taxon>
        <taxon>Orthonectida</taxon>
        <taxon>Rhopaluridae</taxon>
        <taxon>Intoshia</taxon>
    </lineage>
</organism>
<dbReference type="EMBL" id="LWCA01001407">
    <property type="protein sequence ID" value="OAF65184.1"/>
    <property type="molecule type" value="Genomic_DNA"/>
</dbReference>
<sequence length="69" mass="7853">MINVSIILNDIKIIGQLQQTKINNPIVLSTSIVYNLNKDDSLTVKLTTNSQIHFNEDFALPYFLGIKLY</sequence>
<dbReference type="InterPro" id="IPR008983">
    <property type="entry name" value="Tumour_necrosis_fac-like_dom"/>
</dbReference>
<name>A0A177AVE4_9BILA</name>
<protein>
    <recommendedName>
        <fullName evidence="3">C1q domain-containing protein</fullName>
    </recommendedName>
</protein>
<evidence type="ECO:0000313" key="2">
    <source>
        <dbReference type="Proteomes" id="UP000078046"/>
    </source>
</evidence>
<dbReference type="Proteomes" id="UP000078046">
    <property type="component" value="Unassembled WGS sequence"/>
</dbReference>
<accession>A0A177AVE4</accession>
<reference evidence="1 2" key="1">
    <citation type="submission" date="2016-04" db="EMBL/GenBank/DDBJ databases">
        <title>The genome of Intoshia linei affirms orthonectids as highly simplified spiralians.</title>
        <authorList>
            <person name="Mikhailov K.V."/>
            <person name="Slusarev G.S."/>
            <person name="Nikitin M.A."/>
            <person name="Logacheva M.D."/>
            <person name="Penin A."/>
            <person name="Aleoshin V."/>
            <person name="Panchin Y.V."/>
        </authorList>
    </citation>
    <scope>NUCLEOTIDE SEQUENCE [LARGE SCALE GENOMIC DNA]</scope>
    <source>
        <strain evidence="1">Intl2013</strain>
        <tissue evidence="1">Whole animal</tissue>
    </source>
</reference>
<evidence type="ECO:0008006" key="3">
    <source>
        <dbReference type="Google" id="ProtNLM"/>
    </source>
</evidence>
<comment type="caution">
    <text evidence="1">The sequence shown here is derived from an EMBL/GenBank/DDBJ whole genome shotgun (WGS) entry which is preliminary data.</text>
</comment>
<evidence type="ECO:0000313" key="1">
    <source>
        <dbReference type="EMBL" id="OAF65184.1"/>
    </source>
</evidence>
<keyword evidence="2" id="KW-1185">Reference proteome</keyword>
<gene>
    <name evidence="1" type="ORF">A3Q56_07112</name>
</gene>
<dbReference type="AlphaFoldDB" id="A0A177AVE4"/>